<comment type="caution">
    <text evidence="7">The sequence shown here is derived from an EMBL/GenBank/DDBJ whole genome shotgun (WGS) entry which is preliminary data.</text>
</comment>
<evidence type="ECO:0000259" key="6">
    <source>
        <dbReference type="Pfam" id="PF02656"/>
    </source>
</evidence>
<name>A0A5C4U3J4_9CORY</name>
<dbReference type="OrthoDB" id="3701077at2"/>
<feature type="transmembrane region" description="Helical" evidence="5">
    <location>
        <begin position="54"/>
        <end position="73"/>
    </location>
</feature>
<keyword evidence="4 5" id="KW-0472">Membrane</keyword>
<accession>A0A5C4U3J4</accession>
<dbReference type="Pfam" id="PF02656">
    <property type="entry name" value="DUF202"/>
    <property type="match status" value="1"/>
</dbReference>
<evidence type="ECO:0000256" key="1">
    <source>
        <dbReference type="ARBA" id="ARBA00004127"/>
    </source>
</evidence>
<evidence type="ECO:0000313" key="8">
    <source>
        <dbReference type="Proteomes" id="UP000312032"/>
    </source>
</evidence>
<feature type="transmembrane region" description="Helical" evidence="5">
    <location>
        <begin position="94"/>
        <end position="117"/>
    </location>
</feature>
<organism evidence="7 8">
    <name type="scientific">Corynebacterium tapiri</name>
    <dbReference type="NCBI Taxonomy" id="1448266"/>
    <lineage>
        <taxon>Bacteria</taxon>
        <taxon>Bacillati</taxon>
        <taxon>Actinomycetota</taxon>
        <taxon>Actinomycetes</taxon>
        <taxon>Mycobacteriales</taxon>
        <taxon>Corynebacteriaceae</taxon>
        <taxon>Corynebacterium</taxon>
    </lineage>
</organism>
<dbReference type="EMBL" id="VDHJ01000015">
    <property type="protein sequence ID" value="TNL95360.1"/>
    <property type="molecule type" value="Genomic_DNA"/>
</dbReference>
<keyword evidence="3 5" id="KW-1133">Transmembrane helix</keyword>
<evidence type="ECO:0000313" key="7">
    <source>
        <dbReference type="EMBL" id="TNL95360.1"/>
    </source>
</evidence>
<dbReference type="GO" id="GO:0012505">
    <property type="term" value="C:endomembrane system"/>
    <property type="evidence" value="ECO:0007669"/>
    <property type="project" value="UniProtKB-SubCell"/>
</dbReference>
<evidence type="ECO:0000256" key="5">
    <source>
        <dbReference type="SAM" id="Phobius"/>
    </source>
</evidence>
<dbReference type="AlphaFoldDB" id="A0A5C4U3J4"/>
<reference evidence="7 8" key="1">
    <citation type="submission" date="2019-06" db="EMBL/GenBank/DDBJ databases">
        <authorList>
            <person name="Li J."/>
        </authorList>
    </citation>
    <scope>NUCLEOTIDE SEQUENCE [LARGE SCALE GENOMIC DNA]</scope>
    <source>
        <strain evidence="7 8">LMG 28165</strain>
    </source>
</reference>
<comment type="subcellular location">
    <subcellularLocation>
        <location evidence="1">Endomembrane system</location>
        <topology evidence="1">Multi-pass membrane protein</topology>
    </subcellularLocation>
</comment>
<keyword evidence="8" id="KW-1185">Reference proteome</keyword>
<sequence>MRNWCGGGADGDSAVTHGDPGLQPERTALSWTRTLLALLVLSLTYVRFAREYPGVIWLLVVLIAVTSSAIVLGQRRRYVSTARGLDQEVVEPKVLSVAAMSVAIGVLALLEVGLIALDG</sequence>
<feature type="domain" description="DUF202" evidence="6">
    <location>
        <begin position="19"/>
        <end position="83"/>
    </location>
</feature>
<dbReference type="Proteomes" id="UP000312032">
    <property type="component" value="Unassembled WGS sequence"/>
</dbReference>
<evidence type="ECO:0000256" key="4">
    <source>
        <dbReference type="ARBA" id="ARBA00023136"/>
    </source>
</evidence>
<gene>
    <name evidence="7" type="ORF">FHE74_09765</name>
</gene>
<protein>
    <submittedName>
        <fullName evidence="7">DUF202 domain-containing protein</fullName>
    </submittedName>
</protein>
<evidence type="ECO:0000256" key="3">
    <source>
        <dbReference type="ARBA" id="ARBA00022989"/>
    </source>
</evidence>
<evidence type="ECO:0000256" key="2">
    <source>
        <dbReference type="ARBA" id="ARBA00022692"/>
    </source>
</evidence>
<proteinExistence type="predicted"/>
<dbReference type="InterPro" id="IPR003807">
    <property type="entry name" value="DUF202"/>
</dbReference>
<keyword evidence="2 5" id="KW-0812">Transmembrane</keyword>